<feature type="transmembrane region" description="Helical" evidence="1">
    <location>
        <begin position="104"/>
        <end position="123"/>
    </location>
</feature>
<name>A0ABT6W9D2_9ACTN</name>
<comment type="caution">
    <text evidence="2">The sequence shown here is derived from an EMBL/GenBank/DDBJ whole genome shotgun (WGS) entry which is preliminary data.</text>
</comment>
<evidence type="ECO:0000313" key="3">
    <source>
        <dbReference type="Proteomes" id="UP001156398"/>
    </source>
</evidence>
<proteinExistence type="predicted"/>
<dbReference type="Proteomes" id="UP001156398">
    <property type="component" value="Unassembled WGS sequence"/>
</dbReference>
<reference evidence="2 3" key="1">
    <citation type="submission" date="2023-05" db="EMBL/GenBank/DDBJ databases">
        <title>Streptantibioticus silvisoli sp. nov., acidotolerant actinomycetes 1 from pine litter.</title>
        <authorList>
            <person name="Swiecimska M."/>
            <person name="Golinska P."/>
            <person name="Sangal V."/>
            <person name="Wachnowicz B."/>
            <person name="Goodfellow M."/>
        </authorList>
    </citation>
    <scope>NUCLEOTIDE SEQUENCE [LARGE SCALE GENOMIC DNA]</scope>
    <source>
        <strain evidence="2 3">SL54</strain>
    </source>
</reference>
<evidence type="ECO:0000256" key="1">
    <source>
        <dbReference type="SAM" id="Phobius"/>
    </source>
</evidence>
<dbReference type="Pfam" id="PF06912">
    <property type="entry name" value="DUF1275"/>
    <property type="match status" value="1"/>
</dbReference>
<organism evidence="2 3">
    <name type="scientific">Streptantibioticus silvisoli</name>
    <dbReference type="NCBI Taxonomy" id="2705255"/>
    <lineage>
        <taxon>Bacteria</taxon>
        <taxon>Bacillati</taxon>
        <taxon>Actinomycetota</taxon>
        <taxon>Actinomycetes</taxon>
        <taxon>Kitasatosporales</taxon>
        <taxon>Streptomycetaceae</taxon>
        <taxon>Streptantibioticus</taxon>
    </lineage>
</organism>
<gene>
    <name evidence="2" type="ORF">POF43_025695</name>
</gene>
<sequence>MPHPRRSGREHPGTAGQAAVVLLAAASGAVDALAFAALGHVFAGVMTGNLALLGIALGGDRFADVVPPVLALAGFTAGTAAAARVCRVRTAARTPPGARWPVRTLACLACEAALLTCAAAVWAGCGAPPGGALRDVLLCAVAAAMGVQTGAMLGAGPAARPSTYLTGTLATFITRGVTGPPDDGGPGADRWVPVRLAALVVGAGAASAVLRGAPVAAAFLPPALVAAALLTALRPGGGRRVRTAASPGEA</sequence>
<keyword evidence="1" id="KW-0812">Transmembrane</keyword>
<dbReference type="PANTHER" id="PTHR37314">
    <property type="entry name" value="SLR0142 PROTEIN"/>
    <property type="match status" value="1"/>
</dbReference>
<protein>
    <submittedName>
        <fullName evidence="2">YoaK family protein</fullName>
    </submittedName>
</protein>
<dbReference type="RefSeq" id="WP_271325411.1">
    <property type="nucleotide sequence ID" value="NZ_JAAGKO020000045.1"/>
</dbReference>
<dbReference type="PANTHER" id="PTHR37314:SF4">
    <property type="entry name" value="UPF0700 TRANSMEMBRANE PROTEIN YOAK"/>
    <property type="match status" value="1"/>
</dbReference>
<keyword evidence="1" id="KW-1133">Transmembrane helix</keyword>
<feature type="transmembrane region" description="Helical" evidence="1">
    <location>
        <begin position="135"/>
        <end position="155"/>
    </location>
</feature>
<keyword evidence="1" id="KW-0472">Membrane</keyword>
<feature type="transmembrane region" description="Helical" evidence="1">
    <location>
        <begin position="65"/>
        <end position="83"/>
    </location>
</feature>
<keyword evidence="3" id="KW-1185">Reference proteome</keyword>
<accession>A0ABT6W9D2</accession>
<dbReference type="EMBL" id="JAAGKO020000045">
    <property type="protein sequence ID" value="MDI5966081.1"/>
    <property type="molecule type" value="Genomic_DNA"/>
</dbReference>
<dbReference type="InterPro" id="IPR010699">
    <property type="entry name" value="DUF1275"/>
</dbReference>
<evidence type="ECO:0000313" key="2">
    <source>
        <dbReference type="EMBL" id="MDI5966081.1"/>
    </source>
</evidence>
<feature type="transmembrane region" description="Helical" evidence="1">
    <location>
        <begin position="20"/>
        <end position="45"/>
    </location>
</feature>